<reference evidence="1 2" key="1">
    <citation type="journal article" date="2018" name="Mol. Biol. Evol.">
        <title>Analysis of the draft genome of the red seaweed Gracilariopsis chorda provides insights into genome size evolution in Rhodophyta.</title>
        <authorList>
            <person name="Lee J."/>
            <person name="Yang E.C."/>
            <person name="Graf L."/>
            <person name="Yang J.H."/>
            <person name="Qiu H."/>
            <person name="Zel Zion U."/>
            <person name="Chan C.X."/>
            <person name="Stephens T.G."/>
            <person name="Weber A.P.M."/>
            <person name="Boo G.H."/>
            <person name="Boo S.M."/>
            <person name="Kim K.M."/>
            <person name="Shin Y."/>
            <person name="Jung M."/>
            <person name="Lee S.J."/>
            <person name="Yim H.S."/>
            <person name="Lee J.H."/>
            <person name="Bhattacharya D."/>
            <person name="Yoon H.S."/>
        </authorList>
    </citation>
    <scope>NUCLEOTIDE SEQUENCE [LARGE SCALE GENOMIC DNA]</scope>
    <source>
        <strain evidence="1 2">SKKU-2015</strain>
        <tissue evidence="1">Whole body</tissue>
    </source>
</reference>
<accession>A0A2V3IF74</accession>
<dbReference type="AlphaFoldDB" id="A0A2V3IF74"/>
<sequence>MERKVNDTSHSSLVLVKAAQLRQIEKSSRQRSLRKVDGISVQDLVQEFSVYGIDPIKLGFFVITIESDSFSEEILKTISKDELQDITIWNIHEGIKKTLSEGIIMDLGSSALAGLKEMNLSDGRHRLAAVEAFVIGSKIMTSDEFDRTYFIAQIVYKCSTCHAQIISLQKSRKILVTSSCITDVMKCMMNEEMGFTNWKEYASDGIVAQRLLLPDRESVRRVFCFMHALFPSVKAVMEHYRSTKLFMTDSLIRKNNGVHMLGALTGRVQLIHVRCSSSSSKLRGSTQAVKEGPQLLAITTPIAMKLMSTNCHEAELLGQFSVALKTLRHALNTSFQKYIHGIDSSVIISKVRSIIRAFSTASRLFKNESLFTEEVDNVGLPLITTEETIEPKKMMFLENFNPGKEVNYKQGILLKNWEWDRMF</sequence>
<comment type="caution">
    <text evidence="1">The sequence shown here is derived from an EMBL/GenBank/DDBJ whole genome shotgun (WGS) entry which is preliminary data.</text>
</comment>
<name>A0A2V3IF74_9FLOR</name>
<dbReference type="EMBL" id="NBIV01000263">
    <property type="protein sequence ID" value="PXF40736.1"/>
    <property type="molecule type" value="Genomic_DNA"/>
</dbReference>
<gene>
    <name evidence="1" type="ORF">BWQ96_09569</name>
</gene>
<keyword evidence="2" id="KW-1185">Reference proteome</keyword>
<proteinExistence type="predicted"/>
<dbReference type="Proteomes" id="UP000247409">
    <property type="component" value="Unassembled WGS sequence"/>
</dbReference>
<organism evidence="1 2">
    <name type="scientific">Gracilariopsis chorda</name>
    <dbReference type="NCBI Taxonomy" id="448386"/>
    <lineage>
        <taxon>Eukaryota</taxon>
        <taxon>Rhodophyta</taxon>
        <taxon>Florideophyceae</taxon>
        <taxon>Rhodymeniophycidae</taxon>
        <taxon>Gracilariales</taxon>
        <taxon>Gracilariaceae</taxon>
        <taxon>Gracilariopsis</taxon>
    </lineage>
</organism>
<evidence type="ECO:0000313" key="1">
    <source>
        <dbReference type="EMBL" id="PXF40736.1"/>
    </source>
</evidence>
<evidence type="ECO:0000313" key="2">
    <source>
        <dbReference type="Proteomes" id="UP000247409"/>
    </source>
</evidence>
<protein>
    <submittedName>
        <fullName evidence="1">Uncharacterized protein</fullName>
    </submittedName>
</protein>